<dbReference type="Pfam" id="PF22735">
    <property type="entry name" value="NNH3"/>
    <property type="match status" value="1"/>
</dbReference>
<keyword evidence="7" id="KW-1185">Reference proteome</keyword>
<comment type="caution">
    <text evidence="6">The sequence shown here is derived from an EMBL/GenBank/DDBJ whole genome shotgun (WGS) entry which is preliminary data.</text>
</comment>
<keyword evidence="1" id="KW-0677">Repeat</keyword>
<feature type="coiled-coil region" evidence="3">
    <location>
        <begin position="340"/>
        <end position="367"/>
    </location>
</feature>
<keyword evidence="3" id="KW-0175">Coiled coil</keyword>
<evidence type="ECO:0000313" key="7">
    <source>
        <dbReference type="Proteomes" id="UP001526143"/>
    </source>
</evidence>
<reference evidence="6 7" key="1">
    <citation type="submission" date="2022-10" db="EMBL/GenBank/DDBJ databases">
        <title>Identification of biosynthetic pathway for the production of the potent trypsin inhibitor radiosumin.</title>
        <authorList>
            <person name="Fewer D.P."/>
            <person name="Delbaje E."/>
            <person name="Ouyang X."/>
            <person name="Agostino P.D."/>
            <person name="Wahlsten M."/>
            <person name="Jokela J."/>
            <person name="Permi P."/>
            <person name="Haapaniemi E."/>
            <person name="Koistinen H."/>
        </authorList>
    </citation>
    <scope>NUCLEOTIDE SEQUENCE [LARGE SCALE GENOMIC DNA]</scope>
    <source>
        <strain evidence="6 7">NIES-515</strain>
    </source>
</reference>
<dbReference type="InterPro" id="IPR054568">
    <property type="entry name" value="NNH3"/>
</dbReference>
<dbReference type="InterPro" id="IPR027417">
    <property type="entry name" value="P-loop_NTPase"/>
</dbReference>
<dbReference type="SUPFAM" id="SSF52540">
    <property type="entry name" value="P-loop containing nucleoside triphosphate hydrolases"/>
    <property type="match status" value="1"/>
</dbReference>
<evidence type="ECO:0000259" key="5">
    <source>
        <dbReference type="Pfam" id="PF22735"/>
    </source>
</evidence>
<dbReference type="SUPFAM" id="SSF48452">
    <property type="entry name" value="TPR-like"/>
    <property type="match status" value="1"/>
</dbReference>
<evidence type="ECO:0000256" key="2">
    <source>
        <dbReference type="PROSITE-ProRule" id="PRU00339"/>
    </source>
</evidence>
<dbReference type="PANTHER" id="PTHR47485">
    <property type="entry name" value="THYLAKOID LUMENAL 17.4 KDA PROTEIN, CHLOROPLASTIC"/>
    <property type="match status" value="1"/>
</dbReference>
<dbReference type="Pfam" id="PF05729">
    <property type="entry name" value="NACHT"/>
    <property type="match status" value="1"/>
</dbReference>
<dbReference type="PANTHER" id="PTHR47485:SF1">
    <property type="entry name" value="THYLAKOID LUMENAL 17.4 KDA PROTEIN, CHLOROPLASTIC"/>
    <property type="match status" value="1"/>
</dbReference>
<dbReference type="InterPro" id="IPR011990">
    <property type="entry name" value="TPR-like_helical_dom_sf"/>
</dbReference>
<dbReference type="SUPFAM" id="SSF141571">
    <property type="entry name" value="Pentapeptide repeat-like"/>
    <property type="match status" value="1"/>
</dbReference>
<accession>A0ABT3B242</accession>
<dbReference type="RefSeq" id="WP_263747085.1">
    <property type="nucleotide sequence ID" value="NZ_JAOWRF010000258.1"/>
</dbReference>
<evidence type="ECO:0000256" key="1">
    <source>
        <dbReference type="ARBA" id="ARBA00022737"/>
    </source>
</evidence>
<dbReference type="SMART" id="SM00028">
    <property type="entry name" value="TPR"/>
    <property type="match status" value="1"/>
</dbReference>
<dbReference type="Pfam" id="PF00805">
    <property type="entry name" value="Pentapeptide"/>
    <property type="match status" value="4"/>
</dbReference>
<name>A0ABT3B242_9CYAN</name>
<dbReference type="InterPro" id="IPR019734">
    <property type="entry name" value="TPR_rpt"/>
</dbReference>
<evidence type="ECO:0000259" key="4">
    <source>
        <dbReference type="Pfam" id="PF05729"/>
    </source>
</evidence>
<dbReference type="PROSITE" id="PS50005">
    <property type="entry name" value="TPR"/>
    <property type="match status" value="1"/>
</dbReference>
<gene>
    <name evidence="6" type="ORF">OGM63_18325</name>
</gene>
<sequence>MAKIFSNWWKNIQGLNWGQGVEVTKTGAEAAKAVFDLAKVINEQKPKAEDLKPYIAQISSLLDVINAPLGQIALSVIPFAPIATTTLKLIVDATKKEPSLESCVILVSQVAYLESLKVILKEDSQLQQQINQQSAVSETLARQIKKLGEQEFEEREAKKAILYFHESKLAEAFNQVLQQRLQEAGLIEADAKTVTEKVARKTDEYMLSALVEVGEKVKKLVEWYRVGGKDKLEKYLSIEDYLEQEIKPKPEENIFDENDITFRDLYVPLQVKELKEKGDVTYQIEEFVNSILDATEKNKPKQVLFIQGEAGRGKSVFCRMFADLVRQNLHPSFTPILIRLRDVRVLKDNLTETLENYLENVDFIQSDFGWLTDKNTRFLFLLDGFDELLLEGRANGLREFLEQVEKFQKDSFCHHQFLVTGRPLALQGIDRLLSQTKSLKRVELQPMDDSIRQTWLNKWEAKVGTQEANDFEQFLQACPDEINDNLAREPLLLYLLARMHREQRLNVQMFVNAEGIKAKIRIYDESVKWVLEEQRKSDDKDENLRLTQLKTEDLRQFITEAALCVVQSGNESAKVAMLETRLKVSNSPAAKLIPQARENSQENKKLLNNLLTAFYIKAASGDKDGSVEFVHKSFSEFLFAERLIESFLDWTTKISNRHRQEDKVSTDVMDKQIYDLFGYGNLTPEIVEYLMGLFAETSEFQDVERLCKLFERLEHFYFRWCDGEFIDAEDANLPQMKKKQLREQLPDRENHLGLRQVDVCTGLNVMILLLELHRYAQRKDDLKDKITFYPCGQPDSNKFDSERLLAIIGYSHCLGIYSFRENLGLFLIGANLSRADLSGANLSRADLRGADLRGADLRGADLRGADLIGANLSDANLSGANLSDANLSDANLSGANLSDAYLSDANLSDANLSDAYLSDAYLSGAYLSGANLSGANLSRANLSRANLSRANLSRANLSRANLSRANLRDANLRDADLRDADLSGTNLRDANLRDADLSGANLSGANLRDADLSGANLRDADLRDADLSGADLSGADLKAVVCDNETKWLNAKSLHEAVGVSPDLAQDPAFAAAVSLSQGISAAKVSLNQGIAWVKEGKIKEAQNAFKQALKLQPSLNDSAAYWHSICWVGSLHGHKGVIHICEKAVTLEPDNKRYQDSRGLARVLTGDLVGALEDFRAFVDSGAVDDYSEDVKGRRLRWIEALELGNNPLTPEELKELRQAEG</sequence>
<feature type="domain" description="NACHT N-terminal Helical" evidence="5">
    <location>
        <begin position="50"/>
        <end position="258"/>
    </location>
</feature>
<keyword evidence="2" id="KW-0802">TPR repeat</keyword>
<proteinExistence type="predicted"/>
<feature type="repeat" description="TPR" evidence="2">
    <location>
        <begin position="1083"/>
        <end position="1116"/>
    </location>
</feature>
<dbReference type="EMBL" id="JAOWRF010000258">
    <property type="protein sequence ID" value="MCV3215446.1"/>
    <property type="molecule type" value="Genomic_DNA"/>
</dbReference>
<dbReference type="Gene3D" id="3.40.50.300">
    <property type="entry name" value="P-loop containing nucleotide triphosphate hydrolases"/>
    <property type="match status" value="1"/>
</dbReference>
<dbReference type="InterPro" id="IPR001646">
    <property type="entry name" value="5peptide_repeat"/>
</dbReference>
<evidence type="ECO:0000313" key="6">
    <source>
        <dbReference type="EMBL" id="MCV3215446.1"/>
    </source>
</evidence>
<dbReference type="Gene3D" id="1.25.40.10">
    <property type="entry name" value="Tetratricopeptide repeat domain"/>
    <property type="match status" value="1"/>
</dbReference>
<dbReference type="Proteomes" id="UP001526143">
    <property type="component" value="Unassembled WGS sequence"/>
</dbReference>
<organism evidence="6 7">
    <name type="scientific">Plectonema radiosum NIES-515</name>
    <dbReference type="NCBI Taxonomy" id="2986073"/>
    <lineage>
        <taxon>Bacteria</taxon>
        <taxon>Bacillati</taxon>
        <taxon>Cyanobacteriota</taxon>
        <taxon>Cyanophyceae</taxon>
        <taxon>Oscillatoriophycideae</taxon>
        <taxon>Oscillatoriales</taxon>
        <taxon>Microcoleaceae</taxon>
        <taxon>Plectonema</taxon>
    </lineage>
</organism>
<dbReference type="InterPro" id="IPR007111">
    <property type="entry name" value="NACHT_NTPase"/>
</dbReference>
<dbReference type="Gene3D" id="2.160.20.80">
    <property type="entry name" value="E3 ubiquitin-protein ligase SopA"/>
    <property type="match status" value="2"/>
</dbReference>
<protein>
    <submittedName>
        <fullName evidence="6">Pentapeptide repeat-containing protein</fullName>
    </submittedName>
</protein>
<feature type="domain" description="NACHT" evidence="4">
    <location>
        <begin position="303"/>
        <end position="459"/>
    </location>
</feature>
<evidence type="ECO:0000256" key="3">
    <source>
        <dbReference type="SAM" id="Coils"/>
    </source>
</evidence>